<sequence>MKKLLSVSLLAVTGFSLAACMPPPPREHGDFGRGPHGHRDGEYQQRGGYGNSGGGYNQGGSRDGYGGSGGYGNDRGPGY</sequence>
<dbReference type="GO" id="GO:0004812">
    <property type="term" value="F:aminoacyl-tRNA ligase activity"/>
    <property type="evidence" value="ECO:0007669"/>
    <property type="project" value="UniProtKB-KW"/>
</dbReference>
<keyword evidence="3" id="KW-0030">Aminoacyl-tRNA synthetase</keyword>
<keyword evidence="3" id="KW-0436">Ligase</keyword>
<dbReference type="Proteomes" id="UP000032670">
    <property type="component" value="Unassembled WGS sequence"/>
</dbReference>
<feature type="region of interest" description="Disordered" evidence="1">
    <location>
        <begin position="20"/>
        <end position="79"/>
    </location>
</feature>
<dbReference type="Proteomes" id="UP000270034">
    <property type="component" value="Chromosome"/>
</dbReference>
<feature type="chain" id="PRO_5036059966" evidence="2">
    <location>
        <begin position="19"/>
        <end position="79"/>
    </location>
</feature>
<dbReference type="RefSeq" id="WP_048840896.1">
    <property type="nucleotide sequence ID" value="NZ_BAMX01000014.1"/>
</dbReference>
<reference evidence="3 6" key="2">
    <citation type="submission" date="2018-02" db="EMBL/GenBank/DDBJ databases">
        <title>Acetobacter orientalis genome.</title>
        <authorList>
            <person name="Nakashima N."/>
            <person name="Tamura T."/>
        </authorList>
    </citation>
    <scope>NUCLEOTIDE SEQUENCE [LARGE SCALE GENOMIC DNA]</scope>
    <source>
        <strain evidence="3 6">FAN1</strain>
    </source>
</reference>
<dbReference type="EMBL" id="AP018515">
    <property type="protein sequence ID" value="BBC81361.1"/>
    <property type="molecule type" value="Genomic_DNA"/>
</dbReference>
<evidence type="ECO:0000313" key="3">
    <source>
        <dbReference type="EMBL" id="BBC81361.1"/>
    </source>
</evidence>
<dbReference type="AlphaFoldDB" id="A0A2Z5ZLC6"/>
<evidence type="ECO:0000313" key="4">
    <source>
        <dbReference type="EMBL" id="GAN65840.1"/>
    </source>
</evidence>
<feature type="signal peptide" evidence="2">
    <location>
        <begin position="1"/>
        <end position="18"/>
    </location>
</feature>
<evidence type="ECO:0000313" key="5">
    <source>
        <dbReference type="Proteomes" id="UP000032670"/>
    </source>
</evidence>
<dbReference type="PROSITE" id="PS51257">
    <property type="entry name" value="PROKAR_LIPOPROTEIN"/>
    <property type="match status" value="1"/>
</dbReference>
<reference evidence="4 5" key="1">
    <citation type="submission" date="2012-11" db="EMBL/GenBank/DDBJ databases">
        <title>Whole genome sequence of Acetobacter orientalis 21F-2.</title>
        <authorList>
            <person name="Azuma Y."/>
            <person name="Higashiura N."/>
            <person name="Hirakawa H."/>
            <person name="Matsushita K."/>
        </authorList>
    </citation>
    <scope>NUCLEOTIDE SEQUENCE [LARGE SCALE GENOMIC DNA]</scope>
    <source>
        <strain evidence="4 5">21F-2</strain>
    </source>
</reference>
<evidence type="ECO:0000256" key="2">
    <source>
        <dbReference type="SAM" id="SignalP"/>
    </source>
</evidence>
<keyword evidence="5" id="KW-1185">Reference proteome</keyword>
<dbReference type="STRING" id="1231341.Abor_014_005"/>
<name>A0A2Z5ZLC6_9PROT</name>
<proteinExistence type="predicted"/>
<protein>
    <submittedName>
        <fullName evidence="3">Glutamyl-tRNA synthetase</fullName>
    </submittedName>
</protein>
<accession>A0A0D6NJP2</accession>
<evidence type="ECO:0000313" key="6">
    <source>
        <dbReference type="Proteomes" id="UP000270034"/>
    </source>
</evidence>
<dbReference type="GeneID" id="76203996"/>
<feature type="compositionally biased region" description="Basic and acidic residues" evidence="1">
    <location>
        <begin position="25"/>
        <end position="43"/>
    </location>
</feature>
<evidence type="ECO:0000256" key="1">
    <source>
        <dbReference type="SAM" id="MobiDB-lite"/>
    </source>
</evidence>
<dbReference type="EMBL" id="BAMX01000014">
    <property type="protein sequence ID" value="GAN65840.1"/>
    <property type="molecule type" value="Genomic_DNA"/>
</dbReference>
<organism evidence="3 6">
    <name type="scientific">Acetobacter orientalis</name>
    <dbReference type="NCBI Taxonomy" id="146474"/>
    <lineage>
        <taxon>Bacteria</taxon>
        <taxon>Pseudomonadati</taxon>
        <taxon>Pseudomonadota</taxon>
        <taxon>Alphaproteobacteria</taxon>
        <taxon>Acetobacterales</taxon>
        <taxon>Acetobacteraceae</taxon>
        <taxon>Acetobacter</taxon>
    </lineage>
</organism>
<dbReference type="KEGG" id="aot:AcetOri_orf04553"/>
<accession>A0A2Z5ZLC6</accession>
<gene>
    <name evidence="4" type="ORF">Abor_014_005</name>
    <name evidence="3" type="ORF">AcetOrient_orf04553</name>
</gene>
<feature type="compositionally biased region" description="Gly residues" evidence="1">
    <location>
        <begin position="47"/>
        <end position="79"/>
    </location>
</feature>
<keyword evidence="2" id="KW-0732">Signal</keyword>